<accession>B9WL84</accession>
<dbReference type="AlphaFoldDB" id="B9WL84"/>
<dbReference type="eggNOG" id="KOG2230">
    <property type="taxonomic scope" value="Eukaryota"/>
</dbReference>
<feature type="domain" description="Glycoside hydrolase family 2 immunoglobulin-like beta-sandwich" evidence="5">
    <location>
        <begin position="189"/>
        <end position="285"/>
    </location>
</feature>
<dbReference type="InterPro" id="IPR017853">
    <property type="entry name" value="GH"/>
</dbReference>
<dbReference type="CGD" id="CAL0000164486">
    <property type="gene designation" value="Cd36_27860"/>
</dbReference>
<gene>
    <name evidence="7" type="ordered locus">Cd36_27860</name>
    <name evidence="8" type="ORF">CD36_27860</name>
</gene>
<dbReference type="Pfam" id="PF00703">
    <property type="entry name" value="Glyco_hydro_2"/>
    <property type="match status" value="1"/>
</dbReference>
<dbReference type="InterPro" id="IPR008979">
    <property type="entry name" value="Galactose-bd-like_sf"/>
</dbReference>
<dbReference type="SUPFAM" id="SSF51445">
    <property type="entry name" value="(Trans)glycosidases"/>
    <property type="match status" value="1"/>
</dbReference>
<dbReference type="SUPFAM" id="SSF49303">
    <property type="entry name" value="beta-Galactosidase/glucuronidase domain"/>
    <property type="match status" value="1"/>
</dbReference>
<dbReference type="FunFam" id="3.20.20.80:FF:000050">
    <property type="entry name" value="Beta-mannosidase B"/>
    <property type="match status" value="1"/>
</dbReference>
<dbReference type="KEGG" id="cdu:CD36_27860"/>
<evidence type="ECO:0000256" key="3">
    <source>
        <dbReference type="ARBA" id="ARBA00022801"/>
    </source>
</evidence>
<reference evidence="8 9" key="1">
    <citation type="journal article" date="2009" name="Genome Res.">
        <title>Comparative genomics of the fungal pathogens Candida dubliniensis and Candida albicans.</title>
        <authorList>
            <person name="Jackson A.P."/>
            <person name="Gamble J.A."/>
            <person name="Yeomans T."/>
            <person name="Moran G.P."/>
            <person name="Saunders D."/>
            <person name="Harris D."/>
            <person name="Aslett M."/>
            <person name="Barrell J.F."/>
            <person name="Butler G."/>
            <person name="Citiulo F."/>
            <person name="Coleman D.C."/>
            <person name="de Groot P.W.J."/>
            <person name="Goodwin T.J."/>
            <person name="Quail M.A."/>
            <person name="McQuillan J."/>
            <person name="Munro C.A."/>
            <person name="Pain A."/>
            <person name="Poulter R.T."/>
            <person name="Rajandream M.A."/>
            <person name="Renauld H."/>
            <person name="Spiering M.J."/>
            <person name="Tivey A."/>
            <person name="Gow N.A.R."/>
            <person name="Barrell B."/>
            <person name="Sullivan D.J."/>
            <person name="Berriman M."/>
        </authorList>
    </citation>
    <scope>NUCLEOTIDE SEQUENCE [LARGE SCALE GENOMIC DNA]</scope>
    <source>
        <strain evidence="9">CD36 / ATCC MYA-646 / CBS 7987 / NCPF 3949 / NRRL Y-17841</strain>
    </source>
</reference>
<dbReference type="InterPro" id="IPR050887">
    <property type="entry name" value="Beta-mannosidase_GH2"/>
</dbReference>
<dbReference type="RefSeq" id="XP_002421845.1">
    <property type="nucleotide sequence ID" value="XM_002421800.1"/>
</dbReference>
<evidence type="ECO:0000313" key="9">
    <source>
        <dbReference type="Proteomes" id="UP000002605"/>
    </source>
</evidence>
<name>B9WL84_CANDC</name>
<dbReference type="Proteomes" id="UP000002605">
    <property type="component" value="Chromosome R"/>
</dbReference>
<dbReference type="Pfam" id="PF22666">
    <property type="entry name" value="Glyco_hydro_2_N2"/>
    <property type="match status" value="1"/>
</dbReference>
<evidence type="ECO:0000259" key="5">
    <source>
        <dbReference type="Pfam" id="PF00703"/>
    </source>
</evidence>
<evidence type="ECO:0000259" key="6">
    <source>
        <dbReference type="Pfam" id="PF22666"/>
    </source>
</evidence>
<keyword evidence="4 8" id="KW-0326">Glycosidase</keyword>
<keyword evidence="3 8" id="KW-0378">Hydrolase</keyword>
<dbReference type="GO" id="GO:0004567">
    <property type="term" value="F:beta-mannosidase activity"/>
    <property type="evidence" value="ECO:0007669"/>
    <property type="project" value="UniProtKB-EC"/>
</dbReference>
<dbReference type="EMBL" id="FM992695">
    <property type="protein sequence ID" value="CAX39789.1"/>
    <property type="molecule type" value="Genomic_DNA"/>
</dbReference>
<dbReference type="Gene3D" id="2.60.120.260">
    <property type="entry name" value="Galactose-binding domain-like"/>
    <property type="match status" value="1"/>
</dbReference>
<protein>
    <recommendedName>
        <fullName evidence="2">beta-mannosidase</fullName>
        <ecNumber evidence="2">3.2.1.25</ecNumber>
    </recommendedName>
</protein>
<organism evidence="8 9">
    <name type="scientific">Candida dubliniensis (strain CD36 / ATCC MYA-646 / CBS 7987 / NCPF 3949 / NRRL Y-17841)</name>
    <name type="common">Yeast</name>
    <dbReference type="NCBI Taxonomy" id="573826"/>
    <lineage>
        <taxon>Eukaryota</taxon>
        <taxon>Fungi</taxon>
        <taxon>Dikarya</taxon>
        <taxon>Ascomycota</taxon>
        <taxon>Saccharomycotina</taxon>
        <taxon>Pichiomycetes</taxon>
        <taxon>Debaryomycetaceae</taxon>
        <taxon>Candida/Lodderomyces clade</taxon>
        <taxon>Candida</taxon>
    </lineage>
</organism>
<evidence type="ECO:0000256" key="1">
    <source>
        <dbReference type="ARBA" id="ARBA00000829"/>
    </source>
</evidence>
<dbReference type="VEuPathDB" id="FungiDB:CD36_27860"/>
<dbReference type="EC" id="3.2.1.25" evidence="2"/>
<comment type="catalytic activity">
    <reaction evidence="1">
        <text>Hydrolysis of terminal, non-reducing beta-D-mannose residues in beta-D-mannosides.</text>
        <dbReference type="EC" id="3.2.1.25"/>
    </reaction>
</comment>
<dbReference type="OrthoDB" id="2866996at2759"/>
<dbReference type="GeneID" id="8049597"/>
<proteinExistence type="predicted"/>
<dbReference type="PANTHER" id="PTHR43730:SF1">
    <property type="entry name" value="BETA-MANNOSIDASE"/>
    <property type="match status" value="1"/>
</dbReference>
<dbReference type="PANTHER" id="PTHR43730">
    <property type="entry name" value="BETA-MANNOSIDASE"/>
    <property type="match status" value="1"/>
</dbReference>
<dbReference type="CAZy" id="GH2">
    <property type="family name" value="Glycoside Hydrolase Family 2"/>
</dbReference>
<dbReference type="InterPro" id="IPR036156">
    <property type="entry name" value="Beta-gal/glucu_dom_sf"/>
</dbReference>
<dbReference type="InterPro" id="IPR013783">
    <property type="entry name" value="Ig-like_fold"/>
</dbReference>
<dbReference type="InterPro" id="IPR006102">
    <property type="entry name" value="Ig-like_GH2"/>
</dbReference>
<feature type="domain" description="Beta-mannosidase-like galactose-binding" evidence="6">
    <location>
        <begin position="8"/>
        <end position="178"/>
    </location>
</feature>
<dbReference type="GO" id="GO:0005975">
    <property type="term" value="P:carbohydrate metabolic process"/>
    <property type="evidence" value="ECO:0007669"/>
    <property type="project" value="InterPro"/>
</dbReference>
<dbReference type="SUPFAM" id="SSF49785">
    <property type="entry name" value="Galactose-binding domain-like"/>
    <property type="match status" value="1"/>
</dbReference>
<dbReference type="Gene3D" id="2.60.40.10">
    <property type="entry name" value="Immunoglobulins"/>
    <property type="match status" value="1"/>
</dbReference>
<sequence>MAVDLTNWQFRQISNHIKSPLISNQWYDTKNFSSHQIHVDLLYANIIPDPFIDDNEIHVQWIGELDWQYRCIFDVPGTSIGNASLIFEGIDTFADIQLNNKTILTTENYFQKHIIPITVNSHNELIITFNSSLKVGQELEQEYGKLQVWNGDSSRVYVRKPQFQYGWDWGPTLNTCGFESIKLITEKDHVNDFFIRYNLNQEMNIAELSIEIDFLFDDYPESLEIKIKDDADVVIDSIVPTSSITNYNISNVKLWYPRNQGEQPLYTFSLFVNGMCKTTLKVGFRKIELVQLNDKYGKSFYFKINNIPTQIFGTNWIPAHSFQSQLTDLEYQQWINLIVNGGYNLIRIWGGGQYEKDILYSLCDEVGILIWQDFMFACGIYPQTIIESVTQEVEDQLIRLRQHCSIVIYAGNNEDYQIAESINLDTNNFTQFPAKHIYEHIIPAKINKLCNLTPYHYGSPYSDHSHKSSNPTIGDLHQWNVWHGTHEPYQNWPQLSGRFVSEFGMLSYPSLNTLAKYINESQLSINSTLLNFHTKAAGKEQLNNYLWNNFPKPKSLEISHYIYLTQLLQSEAMSLAYRYWRQNWKDYKTGGIIMWQLNDCWPSISWSSIDFLKVPKLAYYGVKREISQIGIACRRFQIKQQTYKQQNVFEVKQCLDIWGVGEFSKIDVEIEFYNEHGELYFSKSINSCVFLKNKVNMVAEKLCFDNLNDNSIIYLKLIQNGRTIAQSSDWPQPLKKLSWNQMATNITLEYLGEGNFQVSTTKPVKGLEFYFDSIDNYLFDDNGIDLFPNDPQIIHVNGFDNLDVSKIRYRHLVSI</sequence>
<evidence type="ECO:0000256" key="4">
    <source>
        <dbReference type="ARBA" id="ARBA00023295"/>
    </source>
</evidence>
<dbReference type="InterPro" id="IPR054593">
    <property type="entry name" value="Beta-mannosidase-like_N2"/>
</dbReference>
<dbReference type="Gene3D" id="3.20.20.80">
    <property type="entry name" value="Glycosidases"/>
    <property type="match status" value="1"/>
</dbReference>
<evidence type="ECO:0000313" key="7">
    <source>
        <dbReference type="CGD" id="CAL0000164486"/>
    </source>
</evidence>
<keyword evidence="9" id="KW-1185">Reference proteome</keyword>
<dbReference type="GO" id="GO:0006516">
    <property type="term" value="P:glycoprotein catabolic process"/>
    <property type="evidence" value="ECO:0007669"/>
    <property type="project" value="TreeGrafter"/>
</dbReference>
<evidence type="ECO:0000313" key="8">
    <source>
        <dbReference type="EMBL" id="CAX39789.1"/>
    </source>
</evidence>
<evidence type="ECO:0000256" key="2">
    <source>
        <dbReference type="ARBA" id="ARBA00012754"/>
    </source>
</evidence>
<dbReference type="HOGENOM" id="CLU_005015_1_1_1"/>